<comment type="caution">
    <text evidence="7">The sequence shown here is derived from an EMBL/GenBank/DDBJ whole genome shotgun (WGS) entry which is preliminary data.</text>
</comment>
<dbReference type="PANTHER" id="PTHR45649">
    <property type="entry name" value="AMINO-ACID PERMEASE BAT1"/>
    <property type="match status" value="1"/>
</dbReference>
<dbReference type="Proteomes" id="UP000015453">
    <property type="component" value="Unassembled WGS sequence"/>
</dbReference>
<dbReference type="InterPro" id="IPR002293">
    <property type="entry name" value="AA/rel_permease1"/>
</dbReference>
<organism evidence="7 8">
    <name type="scientific">Genlisea aurea</name>
    <dbReference type="NCBI Taxonomy" id="192259"/>
    <lineage>
        <taxon>Eukaryota</taxon>
        <taxon>Viridiplantae</taxon>
        <taxon>Streptophyta</taxon>
        <taxon>Embryophyta</taxon>
        <taxon>Tracheophyta</taxon>
        <taxon>Spermatophyta</taxon>
        <taxon>Magnoliopsida</taxon>
        <taxon>eudicotyledons</taxon>
        <taxon>Gunneridae</taxon>
        <taxon>Pentapetalae</taxon>
        <taxon>asterids</taxon>
        <taxon>lamiids</taxon>
        <taxon>Lamiales</taxon>
        <taxon>Lentibulariaceae</taxon>
        <taxon>Genlisea</taxon>
    </lineage>
</organism>
<name>S8D4H9_9LAMI</name>
<feature type="transmembrane region" description="Helical" evidence="6">
    <location>
        <begin position="46"/>
        <end position="65"/>
    </location>
</feature>
<keyword evidence="8" id="KW-1185">Reference proteome</keyword>
<dbReference type="GO" id="GO:0005313">
    <property type="term" value="F:L-glutamate transmembrane transporter activity"/>
    <property type="evidence" value="ECO:0007669"/>
    <property type="project" value="TreeGrafter"/>
</dbReference>
<dbReference type="GO" id="GO:0015189">
    <property type="term" value="F:L-lysine transmembrane transporter activity"/>
    <property type="evidence" value="ECO:0007669"/>
    <property type="project" value="TreeGrafter"/>
</dbReference>
<feature type="non-terminal residue" evidence="7">
    <location>
        <position position="1"/>
    </location>
</feature>
<keyword evidence="2" id="KW-0813">Transport</keyword>
<sequence>DGAMPFSNVWQQVNERGFPINAVWLSAFIAFCMALTSLGIPVAYEAMLSIAAIGLYVAYGLPIFFRVTLGRRSFVPGPFNMGRCGVVVGWIAVLWVVTISVLFSLPVSYPVTSETLNYTPVAMGGLLILTVSYWVLSARHWFNGPVTNI</sequence>
<evidence type="ECO:0000256" key="4">
    <source>
        <dbReference type="ARBA" id="ARBA00022989"/>
    </source>
</evidence>
<keyword evidence="3 6" id="KW-0812">Transmembrane</keyword>
<dbReference type="Pfam" id="PF13520">
    <property type="entry name" value="AA_permease_2"/>
    <property type="match status" value="1"/>
</dbReference>
<evidence type="ECO:0000313" key="8">
    <source>
        <dbReference type="Proteomes" id="UP000015453"/>
    </source>
</evidence>
<protein>
    <submittedName>
        <fullName evidence="7">Uncharacterized protein</fullName>
    </submittedName>
</protein>
<feature type="non-terminal residue" evidence="7">
    <location>
        <position position="149"/>
    </location>
</feature>
<dbReference type="GO" id="GO:0016020">
    <property type="term" value="C:membrane"/>
    <property type="evidence" value="ECO:0007669"/>
    <property type="project" value="UniProtKB-SubCell"/>
</dbReference>
<gene>
    <name evidence="7" type="ORF">M569_17249</name>
</gene>
<dbReference type="EMBL" id="AUSU01010095">
    <property type="protein sequence ID" value="EPS57568.1"/>
    <property type="molecule type" value="Genomic_DNA"/>
</dbReference>
<dbReference type="OrthoDB" id="4476201at2759"/>
<evidence type="ECO:0000256" key="6">
    <source>
        <dbReference type="SAM" id="Phobius"/>
    </source>
</evidence>
<dbReference type="GO" id="GO:0015180">
    <property type="term" value="F:L-alanine transmembrane transporter activity"/>
    <property type="evidence" value="ECO:0007669"/>
    <property type="project" value="TreeGrafter"/>
</dbReference>
<keyword evidence="4 6" id="KW-1133">Transmembrane helix</keyword>
<comment type="subcellular location">
    <subcellularLocation>
        <location evidence="1">Membrane</location>
        <topology evidence="1">Multi-pass membrane protein</topology>
    </subcellularLocation>
</comment>
<evidence type="ECO:0000256" key="3">
    <source>
        <dbReference type="ARBA" id="ARBA00022692"/>
    </source>
</evidence>
<feature type="transmembrane region" description="Helical" evidence="6">
    <location>
        <begin position="86"/>
        <end position="105"/>
    </location>
</feature>
<evidence type="ECO:0000256" key="1">
    <source>
        <dbReference type="ARBA" id="ARBA00004141"/>
    </source>
</evidence>
<dbReference type="GO" id="GO:0015185">
    <property type="term" value="F:gamma-aminobutyric acid transmembrane transporter activity"/>
    <property type="evidence" value="ECO:0007669"/>
    <property type="project" value="TreeGrafter"/>
</dbReference>
<evidence type="ECO:0000256" key="2">
    <source>
        <dbReference type="ARBA" id="ARBA00022448"/>
    </source>
</evidence>
<dbReference type="Gene3D" id="1.20.1740.10">
    <property type="entry name" value="Amino acid/polyamine transporter I"/>
    <property type="match status" value="1"/>
</dbReference>
<reference evidence="7 8" key="1">
    <citation type="journal article" date="2013" name="BMC Genomics">
        <title>The miniature genome of a carnivorous plant Genlisea aurea contains a low number of genes and short non-coding sequences.</title>
        <authorList>
            <person name="Leushkin E.V."/>
            <person name="Sutormin R.A."/>
            <person name="Nabieva E.R."/>
            <person name="Penin A.A."/>
            <person name="Kondrashov A.S."/>
            <person name="Logacheva M.D."/>
        </authorList>
    </citation>
    <scope>NUCLEOTIDE SEQUENCE [LARGE SCALE GENOMIC DNA]</scope>
</reference>
<dbReference type="AlphaFoldDB" id="S8D4H9"/>
<accession>S8D4H9</accession>
<feature type="transmembrane region" description="Helical" evidence="6">
    <location>
        <begin position="117"/>
        <end position="136"/>
    </location>
</feature>
<evidence type="ECO:0000313" key="7">
    <source>
        <dbReference type="EMBL" id="EPS57568.1"/>
    </source>
</evidence>
<proteinExistence type="predicted"/>
<feature type="transmembrane region" description="Helical" evidence="6">
    <location>
        <begin position="21"/>
        <end position="40"/>
    </location>
</feature>
<dbReference type="PANTHER" id="PTHR45649:SF30">
    <property type="entry name" value="AMINO-ACID PERMEASE BAT1"/>
    <property type="match status" value="1"/>
</dbReference>
<keyword evidence="5 6" id="KW-0472">Membrane</keyword>
<evidence type="ECO:0000256" key="5">
    <source>
        <dbReference type="ARBA" id="ARBA00023136"/>
    </source>
</evidence>